<comment type="caution">
    <text evidence="1">The sequence shown here is derived from an EMBL/GenBank/DDBJ whole genome shotgun (WGS) entry which is preliminary data.</text>
</comment>
<gene>
    <name evidence="1" type="ORF">D9619_012716</name>
</gene>
<evidence type="ECO:0000313" key="2">
    <source>
        <dbReference type="Proteomes" id="UP000567179"/>
    </source>
</evidence>
<keyword evidence="2" id="KW-1185">Reference proteome</keyword>
<dbReference type="OrthoDB" id="2795673at2759"/>
<dbReference type="Proteomes" id="UP000567179">
    <property type="component" value="Unassembled WGS sequence"/>
</dbReference>
<organism evidence="1 2">
    <name type="scientific">Psilocybe cf. subviscida</name>
    <dbReference type="NCBI Taxonomy" id="2480587"/>
    <lineage>
        <taxon>Eukaryota</taxon>
        <taxon>Fungi</taxon>
        <taxon>Dikarya</taxon>
        <taxon>Basidiomycota</taxon>
        <taxon>Agaricomycotina</taxon>
        <taxon>Agaricomycetes</taxon>
        <taxon>Agaricomycetidae</taxon>
        <taxon>Agaricales</taxon>
        <taxon>Agaricineae</taxon>
        <taxon>Strophariaceae</taxon>
        <taxon>Psilocybe</taxon>
    </lineage>
</organism>
<evidence type="ECO:0000313" key="1">
    <source>
        <dbReference type="EMBL" id="KAF5309235.1"/>
    </source>
</evidence>
<reference evidence="1 2" key="1">
    <citation type="journal article" date="2020" name="ISME J.">
        <title>Uncovering the hidden diversity of litter-decomposition mechanisms in mushroom-forming fungi.</title>
        <authorList>
            <person name="Floudas D."/>
            <person name="Bentzer J."/>
            <person name="Ahren D."/>
            <person name="Johansson T."/>
            <person name="Persson P."/>
            <person name="Tunlid A."/>
        </authorList>
    </citation>
    <scope>NUCLEOTIDE SEQUENCE [LARGE SCALE GENOMIC DNA]</scope>
    <source>
        <strain evidence="1 2">CBS 101986</strain>
    </source>
</reference>
<sequence>MMDSKFSILPTEIVILICDEACRISPTFCLSLSQTSTWTRRLAMPHLYSTVIITKLRTAYSIPSILQPPAAVLSDPSLAPASHVRNLWIGPVSKKTVDIFTLCENVSHLAVPEDNFYWLIHSSSQGNPDSGVTSAIIASKPDIELFILNTRKPIWHVRQLVPVPPELPSPLFGKIRRLWIGKTGGYDSGGLHFPHFTRLTHIAVPYHNPSIQRLPSILHLLEHPSIVCLVLILLTDLLEEEAYDDGLRWVVETRKLQPKLLALPFRHESLRTHWEEGLCPGQSVWEKAVIFTNFLNISRSGPAAERSSHSN</sequence>
<dbReference type="EMBL" id="JAACJJ010000060">
    <property type="protein sequence ID" value="KAF5309235.1"/>
    <property type="molecule type" value="Genomic_DNA"/>
</dbReference>
<accession>A0A8H5ER20</accession>
<protein>
    <submittedName>
        <fullName evidence="1">Uncharacterized protein</fullName>
    </submittedName>
</protein>
<name>A0A8H5ER20_9AGAR</name>
<dbReference type="AlphaFoldDB" id="A0A8H5ER20"/>
<proteinExistence type="predicted"/>